<dbReference type="OrthoDB" id="6022711at2759"/>
<dbReference type="GeneID" id="17296630"/>
<dbReference type="AlphaFoldDB" id="L1IUT1"/>
<dbReference type="PaxDb" id="55529-EKX39837"/>
<proteinExistence type="predicted"/>
<dbReference type="Pfam" id="PF08457">
    <property type="entry name" value="Sfi1"/>
    <property type="match status" value="1"/>
</dbReference>
<evidence type="ECO:0000313" key="3">
    <source>
        <dbReference type="EnsemblProtists" id="EKX39837"/>
    </source>
</evidence>
<protein>
    <recommendedName>
        <fullName evidence="1">PDZ domain-containing protein</fullName>
    </recommendedName>
</protein>
<organism evidence="2">
    <name type="scientific">Guillardia theta (strain CCMP2712)</name>
    <name type="common">Cryptophyte</name>
    <dbReference type="NCBI Taxonomy" id="905079"/>
    <lineage>
        <taxon>Eukaryota</taxon>
        <taxon>Cryptophyceae</taxon>
        <taxon>Pyrenomonadales</taxon>
        <taxon>Geminigeraceae</taxon>
        <taxon>Guillardia</taxon>
    </lineage>
</organism>
<dbReference type="SUPFAM" id="SSF50156">
    <property type="entry name" value="PDZ domain-like"/>
    <property type="match status" value="1"/>
</dbReference>
<keyword evidence="4" id="KW-1185">Reference proteome</keyword>
<dbReference type="SMART" id="SM00228">
    <property type="entry name" value="PDZ"/>
    <property type="match status" value="1"/>
</dbReference>
<feature type="domain" description="PDZ" evidence="1">
    <location>
        <begin position="1"/>
        <end position="65"/>
    </location>
</feature>
<dbReference type="Gene3D" id="2.30.42.10">
    <property type="match status" value="1"/>
</dbReference>
<reference evidence="2 4" key="1">
    <citation type="journal article" date="2012" name="Nature">
        <title>Algal genomes reveal evolutionary mosaicism and the fate of nucleomorphs.</title>
        <authorList>
            <consortium name="DOE Joint Genome Institute"/>
            <person name="Curtis B.A."/>
            <person name="Tanifuji G."/>
            <person name="Burki F."/>
            <person name="Gruber A."/>
            <person name="Irimia M."/>
            <person name="Maruyama S."/>
            <person name="Arias M.C."/>
            <person name="Ball S.G."/>
            <person name="Gile G.H."/>
            <person name="Hirakawa Y."/>
            <person name="Hopkins J.F."/>
            <person name="Kuo A."/>
            <person name="Rensing S.A."/>
            <person name="Schmutz J."/>
            <person name="Symeonidi A."/>
            <person name="Elias M."/>
            <person name="Eveleigh R.J."/>
            <person name="Herman E.K."/>
            <person name="Klute M.J."/>
            <person name="Nakayama T."/>
            <person name="Obornik M."/>
            <person name="Reyes-Prieto A."/>
            <person name="Armbrust E.V."/>
            <person name="Aves S.J."/>
            <person name="Beiko R.G."/>
            <person name="Coutinho P."/>
            <person name="Dacks J.B."/>
            <person name="Durnford D.G."/>
            <person name="Fast N.M."/>
            <person name="Green B.R."/>
            <person name="Grisdale C.J."/>
            <person name="Hempel F."/>
            <person name="Henrissat B."/>
            <person name="Hoppner M.P."/>
            <person name="Ishida K."/>
            <person name="Kim E."/>
            <person name="Koreny L."/>
            <person name="Kroth P.G."/>
            <person name="Liu Y."/>
            <person name="Malik S.B."/>
            <person name="Maier U.G."/>
            <person name="McRose D."/>
            <person name="Mock T."/>
            <person name="Neilson J.A."/>
            <person name="Onodera N.T."/>
            <person name="Poole A.M."/>
            <person name="Pritham E.J."/>
            <person name="Richards T.A."/>
            <person name="Rocap G."/>
            <person name="Roy S.W."/>
            <person name="Sarai C."/>
            <person name="Schaack S."/>
            <person name="Shirato S."/>
            <person name="Slamovits C.H."/>
            <person name="Spencer D.F."/>
            <person name="Suzuki S."/>
            <person name="Worden A.Z."/>
            <person name="Zauner S."/>
            <person name="Barry K."/>
            <person name="Bell C."/>
            <person name="Bharti A.K."/>
            <person name="Crow J.A."/>
            <person name="Grimwood J."/>
            <person name="Kramer R."/>
            <person name="Lindquist E."/>
            <person name="Lucas S."/>
            <person name="Salamov A."/>
            <person name="McFadden G.I."/>
            <person name="Lane C.E."/>
            <person name="Keeling P.J."/>
            <person name="Gray M.W."/>
            <person name="Grigoriev I.V."/>
            <person name="Archibald J.M."/>
        </authorList>
    </citation>
    <scope>NUCLEOTIDE SEQUENCE</scope>
    <source>
        <strain evidence="2 4">CCMP2712</strain>
    </source>
</reference>
<accession>L1IUT1</accession>
<dbReference type="KEGG" id="gtt:GUITHDRAFT_114087"/>
<evidence type="ECO:0000259" key="1">
    <source>
        <dbReference type="PROSITE" id="PS50106"/>
    </source>
</evidence>
<dbReference type="Proteomes" id="UP000011087">
    <property type="component" value="Unassembled WGS sequence"/>
</dbReference>
<dbReference type="Pfam" id="PF00595">
    <property type="entry name" value="PDZ"/>
    <property type="match status" value="1"/>
</dbReference>
<sequence>MKEGAQMLGTIGLLLRSSAGKYFVAGIVKGGAAEASGKIRDHDQLISVNGRRVEGLPHDTVAGLLVGPEDSMVRLELLRTHEFRYSFIVEVKRIHHTSEGDVQQLAPVAEKYHEDSAVGYKLATKFCRERTMRKLLQCWRESTMCVLSTMCIQSVKQDVIVIYRTFVSWNYVFQRGQAMTSRSDKLKRRFVRSQLLQILARWSLVYLETPRDDQDHTNLHSAENTQDCRTEKWIESMLRHNDKFEYKKQSKICKTLSMYARGLRVKSKVFGYFLSLHAANTYQRHCAEEKHLKQLSRLNRTIFQKWRSYYHRAKDLLRLHTYQMHKKILQVFDLWRYEMLNHSPNKAIDTKSTVNTLFMSNT</sequence>
<dbReference type="RefSeq" id="XP_005826817.1">
    <property type="nucleotide sequence ID" value="XM_005826760.1"/>
</dbReference>
<dbReference type="InterPro" id="IPR013665">
    <property type="entry name" value="Sfi1_dom"/>
</dbReference>
<dbReference type="InterPro" id="IPR036034">
    <property type="entry name" value="PDZ_sf"/>
</dbReference>
<dbReference type="PROSITE" id="PS50106">
    <property type="entry name" value="PDZ"/>
    <property type="match status" value="1"/>
</dbReference>
<dbReference type="InterPro" id="IPR001478">
    <property type="entry name" value="PDZ"/>
</dbReference>
<evidence type="ECO:0000313" key="2">
    <source>
        <dbReference type="EMBL" id="EKX39837.1"/>
    </source>
</evidence>
<gene>
    <name evidence="2" type="ORF">GUITHDRAFT_114087</name>
</gene>
<evidence type="ECO:0000313" key="4">
    <source>
        <dbReference type="Proteomes" id="UP000011087"/>
    </source>
</evidence>
<reference evidence="4" key="2">
    <citation type="submission" date="2012-11" db="EMBL/GenBank/DDBJ databases">
        <authorList>
            <person name="Kuo A."/>
            <person name="Curtis B.A."/>
            <person name="Tanifuji G."/>
            <person name="Burki F."/>
            <person name="Gruber A."/>
            <person name="Irimia M."/>
            <person name="Maruyama S."/>
            <person name="Arias M.C."/>
            <person name="Ball S.G."/>
            <person name="Gile G.H."/>
            <person name="Hirakawa Y."/>
            <person name="Hopkins J.F."/>
            <person name="Rensing S.A."/>
            <person name="Schmutz J."/>
            <person name="Symeonidi A."/>
            <person name="Elias M."/>
            <person name="Eveleigh R.J."/>
            <person name="Herman E.K."/>
            <person name="Klute M.J."/>
            <person name="Nakayama T."/>
            <person name="Obornik M."/>
            <person name="Reyes-Prieto A."/>
            <person name="Armbrust E.V."/>
            <person name="Aves S.J."/>
            <person name="Beiko R.G."/>
            <person name="Coutinho P."/>
            <person name="Dacks J.B."/>
            <person name="Durnford D.G."/>
            <person name="Fast N.M."/>
            <person name="Green B.R."/>
            <person name="Grisdale C."/>
            <person name="Hempe F."/>
            <person name="Henrissat B."/>
            <person name="Hoppner M.P."/>
            <person name="Ishida K.-I."/>
            <person name="Kim E."/>
            <person name="Koreny L."/>
            <person name="Kroth P.G."/>
            <person name="Liu Y."/>
            <person name="Malik S.-B."/>
            <person name="Maier U.G."/>
            <person name="McRose D."/>
            <person name="Mock T."/>
            <person name="Neilson J.A."/>
            <person name="Onodera N.T."/>
            <person name="Poole A.M."/>
            <person name="Pritham E.J."/>
            <person name="Richards T.A."/>
            <person name="Rocap G."/>
            <person name="Roy S.W."/>
            <person name="Sarai C."/>
            <person name="Schaack S."/>
            <person name="Shirato S."/>
            <person name="Slamovits C.H."/>
            <person name="Spencer D.F."/>
            <person name="Suzuki S."/>
            <person name="Worden A.Z."/>
            <person name="Zauner S."/>
            <person name="Barry K."/>
            <person name="Bell C."/>
            <person name="Bharti A.K."/>
            <person name="Crow J.A."/>
            <person name="Grimwood J."/>
            <person name="Kramer R."/>
            <person name="Lindquist E."/>
            <person name="Lucas S."/>
            <person name="Salamov A."/>
            <person name="McFadden G.I."/>
            <person name="Lane C.E."/>
            <person name="Keeling P.J."/>
            <person name="Gray M.W."/>
            <person name="Grigoriev I.V."/>
            <person name="Archibald J.M."/>
        </authorList>
    </citation>
    <scope>NUCLEOTIDE SEQUENCE</scope>
    <source>
        <strain evidence="4">CCMP2712</strain>
    </source>
</reference>
<dbReference type="HOGENOM" id="CLU_766059_0_0_1"/>
<name>L1IUT1_GUITC</name>
<reference evidence="3" key="3">
    <citation type="submission" date="2016-03" db="UniProtKB">
        <authorList>
            <consortium name="EnsemblProtists"/>
        </authorList>
    </citation>
    <scope>IDENTIFICATION</scope>
</reference>
<dbReference type="EMBL" id="JH993036">
    <property type="protein sequence ID" value="EKX39837.1"/>
    <property type="molecule type" value="Genomic_DNA"/>
</dbReference>
<dbReference type="EnsemblProtists" id="EKX39837">
    <property type="protein sequence ID" value="EKX39837"/>
    <property type="gene ID" value="GUITHDRAFT_114087"/>
</dbReference>